<dbReference type="Proteomes" id="UP000299102">
    <property type="component" value="Unassembled WGS sequence"/>
</dbReference>
<evidence type="ECO:0000256" key="1">
    <source>
        <dbReference type="SAM" id="MobiDB-lite"/>
    </source>
</evidence>
<feature type="region of interest" description="Disordered" evidence="1">
    <location>
        <begin position="42"/>
        <end position="70"/>
    </location>
</feature>
<dbReference type="AlphaFoldDB" id="A0A4C1X771"/>
<organism evidence="2 3">
    <name type="scientific">Eumeta variegata</name>
    <name type="common">Bagworm moth</name>
    <name type="synonym">Eumeta japonica</name>
    <dbReference type="NCBI Taxonomy" id="151549"/>
    <lineage>
        <taxon>Eukaryota</taxon>
        <taxon>Metazoa</taxon>
        <taxon>Ecdysozoa</taxon>
        <taxon>Arthropoda</taxon>
        <taxon>Hexapoda</taxon>
        <taxon>Insecta</taxon>
        <taxon>Pterygota</taxon>
        <taxon>Neoptera</taxon>
        <taxon>Endopterygota</taxon>
        <taxon>Lepidoptera</taxon>
        <taxon>Glossata</taxon>
        <taxon>Ditrysia</taxon>
        <taxon>Tineoidea</taxon>
        <taxon>Psychidae</taxon>
        <taxon>Oiketicinae</taxon>
        <taxon>Eumeta</taxon>
    </lineage>
</organism>
<keyword evidence="3" id="KW-1185">Reference proteome</keyword>
<comment type="caution">
    <text evidence="2">The sequence shown here is derived from an EMBL/GenBank/DDBJ whole genome shotgun (WGS) entry which is preliminary data.</text>
</comment>
<gene>
    <name evidence="2" type="ORF">EVAR_40627_1</name>
</gene>
<dbReference type="EMBL" id="BGZK01000727">
    <property type="protein sequence ID" value="GBP58085.1"/>
    <property type="molecule type" value="Genomic_DNA"/>
</dbReference>
<protein>
    <submittedName>
        <fullName evidence="2">Uncharacterized protein</fullName>
    </submittedName>
</protein>
<evidence type="ECO:0000313" key="2">
    <source>
        <dbReference type="EMBL" id="GBP58085.1"/>
    </source>
</evidence>
<name>A0A4C1X771_EUMVA</name>
<feature type="region of interest" description="Disordered" evidence="1">
    <location>
        <begin position="91"/>
        <end position="129"/>
    </location>
</feature>
<feature type="compositionally biased region" description="Gly residues" evidence="1">
    <location>
        <begin position="46"/>
        <end position="63"/>
    </location>
</feature>
<sequence>MFLTRRHPQARVVVHVSTPRIWLYNYRRVVLGRINKGCECSLSAGAGEGDNGGRGARRAGGGDLTPFHPDAAARRGVPAVIVLVNLTRVNTRAHERRSRRPPRPAPASACAPVSPGSPKTTTKNMPNDETEDVNVKLTFVRTICRPLVFVVNKITRATARDRRTAVRLDGAPAAAAGLGSSL</sequence>
<feature type="compositionally biased region" description="Low complexity" evidence="1">
    <location>
        <begin position="106"/>
        <end position="118"/>
    </location>
</feature>
<evidence type="ECO:0000313" key="3">
    <source>
        <dbReference type="Proteomes" id="UP000299102"/>
    </source>
</evidence>
<reference evidence="2 3" key="1">
    <citation type="journal article" date="2019" name="Commun. Biol.">
        <title>The bagworm genome reveals a unique fibroin gene that provides high tensile strength.</title>
        <authorList>
            <person name="Kono N."/>
            <person name="Nakamura H."/>
            <person name="Ohtoshi R."/>
            <person name="Tomita M."/>
            <person name="Numata K."/>
            <person name="Arakawa K."/>
        </authorList>
    </citation>
    <scope>NUCLEOTIDE SEQUENCE [LARGE SCALE GENOMIC DNA]</scope>
</reference>
<proteinExistence type="predicted"/>
<accession>A0A4C1X771</accession>